<protein>
    <recommendedName>
        <fullName evidence="4">Lipoprotein</fullName>
    </recommendedName>
</protein>
<accession>A0A5D0RQ70</accession>
<dbReference type="EMBL" id="VSIY01000003">
    <property type="protein sequence ID" value="TYB83045.1"/>
    <property type="molecule type" value="Genomic_DNA"/>
</dbReference>
<comment type="caution">
    <text evidence="2">The sequence shown here is derived from an EMBL/GenBank/DDBJ whole genome shotgun (WGS) entry which is preliminary data.</text>
</comment>
<evidence type="ECO:0000256" key="1">
    <source>
        <dbReference type="SAM" id="SignalP"/>
    </source>
</evidence>
<dbReference type="Proteomes" id="UP000322080">
    <property type="component" value="Unassembled WGS sequence"/>
</dbReference>
<feature type="chain" id="PRO_5022740603" description="Lipoprotein" evidence="1">
    <location>
        <begin position="24"/>
        <end position="97"/>
    </location>
</feature>
<organism evidence="2 3">
    <name type="scientific">Maritimibacter fusiformis</name>
    <dbReference type="NCBI Taxonomy" id="2603819"/>
    <lineage>
        <taxon>Bacteria</taxon>
        <taxon>Pseudomonadati</taxon>
        <taxon>Pseudomonadota</taxon>
        <taxon>Alphaproteobacteria</taxon>
        <taxon>Rhodobacterales</taxon>
        <taxon>Roseobacteraceae</taxon>
        <taxon>Maritimibacter</taxon>
    </lineage>
</organism>
<evidence type="ECO:0000313" key="3">
    <source>
        <dbReference type="Proteomes" id="UP000322080"/>
    </source>
</evidence>
<reference evidence="2 3" key="1">
    <citation type="submission" date="2019-08" db="EMBL/GenBank/DDBJ databases">
        <title>Identification of a novel species of the genus Boseongicola.</title>
        <authorList>
            <person name="Zhang X.-Q."/>
        </authorList>
    </citation>
    <scope>NUCLEOTIDE SEQUENCE [LARGE SCALE GENOMIC DNA]</scope>
    <source>
        <strain evidence="2 3">HY14</strain>
    </source>
</reference>
<dbReference type="PROSITE" id="PS51257">
    <property type="entry name" value="PROKAR_LIPOPROTEIN"/>
    <property type="match status" value="1"/>
</dbReference>
<proteinExistence type="predicted"/>
<feature type="signal peptide" evidence="1">
    <location>
        <begin position="1"/>
        <end position="23"/>
    </location>
</feature>
<evidence type="ECO:0008006" key="4">
    <source>
        <dbReference type="Google" id="ProtNLM"/>
    </source>
</evidence>
<sequence>MNFQRLGLVAAMALLAGCAAVDVAPTDADTGFLEELPEGVLAVAAPYQNLRAVRISPEDGCYWYLHDGPVESTLLPLRTTQGNPICTQAGVPPAATG</sequence>
<evidence type="ECO:0000313" key="2">
    <source>
        <dbReference type="EMBL" id="TYB83045.1"/>
    </source>
</evidence>
<keyword evidence="3" id="KW-1185">Reference proteome</keyword>
<name>A0A5D0RQ70_9RHOB</name>
<keyword evidence="1" id="KW-0732">Signal</keyword>
<gene>
    <name evidence="2" type="ORF">FVF75_02345</name>
</gene>
<dbReference type="AlphaFoldDB" id="A0A5D0RQ70"/>
<dbReference type="RefSeq" id="WP_148376135.1">
    <property type="nucleotide sequence ID" value="NZ_VSIY01000003.1"/>
</dbReference>